<accession>A0A1F4S2V2</accession>
<proteinExistence type="predicted"/>
<organism evidence="1 2">
    <name type="scientific">candidate division WOR-1 bacterium RIFOXYB2_FULL_36_35</name>
    <dbReference type="NCBI Taxonomy" id="1802578"/>
    <lineage>
        <taxon>Bacteria</taxon>
        <taxon>Bacillati</taxon>
        <taxon>Saganbacteria</taxon>
    </lineage>
</organism>
<comment type="caution">
    <text evidence="1">The sequence shown here is derived from an EMBL/GenBank/DDBJ whole genome shotgun (WGS) entry which is preliminary data.</text>
</comment>
<protein>
    <submittedName>
        <fullName evidence="1">Uncharacterized protein</fullName>
    </submittedName>
</protein>
<sequence>MSLPKKKSRKIIVNGVKYRWLGFATKYEGDDYAEIFVELFDNPRKKIKATFTFSKLQKKYKEVGHKLFVPADKPPPYIVRQTIIYALKNGWKPDEEGGVLDLGNLDEKLDYSLMKKQDVF</sequence>
<gene>
    <name evidence="1" type="ORF">A2290_08600</name>
</gene>
<evidence type="ECO:0000313" key="1">
    <source>
        <dbReference type="EMBL" id="OGC14740.1"/>
    </source>
</evidence>
<evidence type="ECO:0000313" key="2">
    <source>
        <dbReference type="Proteomes" id="UP000177905"/>
    </source>
</evidence>
<reference evidence="1 2" key="1">
    <citation type="journal article" date="2016" name="Nat. Commun.">
        <title>Thousands of microbial genomes shed light on interconnected biogeochemical processes in an aquifer system.</title>
        <authorList>
            <person name="Anantharaman K."/>
            <person name="Brown C.T."/>
            <person name="Hug L.A."/>
            <person name="Sharon I."/>
            <person name="Castelle C.J."/>
            <person name="Probst A.J."/>
            <person name="Thomas B.C."/>
            <person name="Singh A."/>
            <person name="Wilkins M.J."/>
            <person name="Karaoz U."/>
            <person name="Brodie E.L."/>
            <person name="Williams K.H."/>
            <person name="Hubbard S.S."/>
            <person name="Banfield J.F."/>
        </authorList>
    </citation>
    <scope>NUCLEOTIDE SEQUENCE [LARGE SCALE GENOMIC DNA]</scope>
</reference>
<name>A0A1F4S2V2_UNCSA</name>
<dbReference type="AlphaFoldDB" id="A0A1F4S2V2"/>
<dbReference type="EMBL" id="MEUA01000031">
    <property type="protein sequence ID" value="OGC14740.1"/>
    <property type="molecule type" value="Genomic_DNA"/>
</dbReference>
<dbReference type="Proteomes" id="UP000177905">
    <property type="component" value="Unassembled WGS sequence"/>
</dbReference>